<organism evidence="4 5">
    <name type="scientific">Chroococcidiopsis thermalis (strain PCC 7203)</name>
    <dbReference type="NCBI Taxonomy" id="251229"/>
    <lineage>
        <taxon>Bacteria</taxon>
        <taxon>Bacillati</taxon>
        <taxon>Cyanobacteriota</taxon>
        <taxon>Cyanophyceae</taxon>
        <taxon>Chroococcidiopsidales</taxon>
        <taxon>Chroococcidiopsidaceae</taxon>
        <taxon>Chroococcidiopsis</taxon>
    </lineage>
</organism>
<keyword evidence="4" id="KW-0614">Plasmid</keyword>
<reference evidence="4 5" key="1">
    <citation type="submission" date="2012-06" db="EMBL/GenBank/DDBJ databases">
        <title>Finished plasmid 1 of genome of Chroococcidiopsis thermalis PCC 7203.</title>
        <authorList>
            <consortium name="US DOE Joint Genome Institute"/>
            <person name="Gugger M."/>
            <person name="Coursin T."/>
            <person name="Rippka R."/>
            <person name="Tandeau De Marsac N."/>
            <person name="Huntemann M."/>
            <person name="Wei C.-L."/>
            <person name="Han J."/>
            <person name="Detter J.C."/>
            <person name="Han C."/>
            <person name="Tapia R."/>
            <person name="Davenport K."/>
            <person name="Daligault H."/>
            <person name="Erkkila T."/>
            <person name="Gu W."/>
            <person name="Munk A.C.C."/>
            <person name="Teshima H."/>
            <person name="Xu Y."/>
            <person name="Chain P."/>
            <person name="Chen A."/>
            <person name="Krypides N."/>
            <person name="Mavromatis K."/>
            <person name="Markowitz V."/>
            <person name="Szeto E."/>
            <person name="Ivanova N."/>
            <person name="Mikhailova N."/>
            <person name="Ovchinnikova G."/>
            <person name="Pagani I."/>
            <person name="Pati A."/>
            <person name="Goodwin L."/>
            <person name="Peters L."/>
            <person name="Pitluck S."/>
            <person name="Woyke T."/>
            <person name="Kerfeld C."/>
        </authorList>
    </citation>
    <scope>NUCLEOTIDE SEQUENCE [LARGE SCALE GENOMIC DNA]</scope>
    <source>
        <strain evidence="4 5">PCC 7203</strain>
        <plasmid evidence="4 5">pCHRO.01</plasmid>
    </source>
</reference>
<feature type="region of interest" description="Disordered" evidence="2">
    <location>
        <begin position="31"/>
        <end position="57"/>
    </location>
</feature>
<evidence type="ECO:0000256" key="1">
    <source>
        <dbReference type="SAM" id="Coils"/>
    </source>
</evidence>
<dbReference type="AlphaFoldDB" id="K9UAT0"/>
<keyword evidence="1" id="KW-0175">Coiled coil</keyword>
<proteinExistence type="predicted"/>
<gene>
    <name evidence="4" type="ORF">Chro_5965</name>
</gene>
<dbReference type="EMBL" id="CP003598">
    <property type="protein sequence ID" value="AFY91299.1"/>
    <property type="molecule type" value="Genomic_DNA"/>
</dbReference>
<dbReference type="OrthoDB" id="9950564at2"/>
<dbReference type="RefSeq" id="WP_015163236.1">
    <property type="nucleotide sequence ID" value="NC_019699.1"/>
</dbReference>
<dbReference type="Proteomes" id="UP000010384">
    <property type="component" value="Plasmid pCHRO.01"/>
</dbReference>
<dbReference type="HOGENOM" id="CLU_095238_0_0_3"/>
<keyword evidence="5" id="KW-1185">Reference proteome</keyword>
<dbReference type="KEGG" id="cthe:Chro_5965"/>
<name>K9UAT0_CHRTP</name>
<evidence type="ECO:0000256" key="2">
    <source>
        <dbReference type="SAM" id="MobiDB-lite"/>
    </source>
</evidence>
<dbReference type="InParanoid" id="K9UAT0"/>
<protein>
    <submittedName>
        <fullName evidence="4">Uncharacterized protein</fullName>
    </submittedName>
</protein>
<feature type="coiled-coil region" evidence="1">
    <location>
        <begin position="98"/>
        <end position="125"/>
    </location>
</feature>
<feature type="signal peptide" evidence="3">
    <location>
        <begin position="1"/>
        <end position="28"/>
    </location>
</feature>
<evidence type="ECO:0000256" key="3">
    <source>
        <dbReference type="SAM" id="SignalP"/>
    </source>
</evidence>
<keyword evidence="3" id="KW-0732">Signal</keyword>
<evidence type="ECO:0000313" key="5">
    <source>
        <dbReference type="Proteomes" id="UP000010384"/>
    </source>
</evidence>
<sequence length="255" mass="28275">MKLTTKLILTTSLVAALILSVSVPISYAAPSPTSDETIEVGDRNEGNSNTTKALGSTGDRIKEASDYRGATLNQINDYARSIYNIVKLQKWQEAELYLALLQNSFQQLKNEMKTSNAELAQLYSNVTALRSSVAAKSHQAMCDANQMTLITAKLAKHFDPQIPIEIAMLDYYGRELEIWTATENTTKLRAVSGKIRQTWEALRPSIHSHGGSTQLENFEDTLIALVEKASSPTEYSLLATPMLGEVKNLRKFFQV</sequence>
<geneLocation type="plasmid" evidence="4 5">
    <name>pCHRO.01</name>
</geneLocation>
<accession>K9UAT0</accession>
<evidence type="ECO:0000313" key="4">
    <source>
        <dbReference type="EMBL" id="AFY91299.1"/>
    </source>
</evidence>
<feature type="chain" id="PRO_5003937010" evidence="3">
    <location>
        <begin position="29"/>
        <end position="255"/>
    </location>
</feature>